<evidence type="ECO:0000313" key="1">
    <source>
        <dbReference type="EMBL" id="RNA24501.1"/>
    </source>
</evidence>
<dbReference type="EMBL" id="REGN01003108">
    <property type="protein sequence ID" value="RNA24501.1"/>
    <property type="molecule type" value="Genomic_DNA"/>
</dbReference>
<protein>
    <submittedName>
        <fullName evidence="1">Uncharacterized protein</fullName>
    </submittedName>
</protein>
<comment type="caution">
    <text evidence="1">The sequence shown here is derived from an EMBL/GenBank/DDBJ whole genome shotgun (WGS) entry which is preliminary data.</text>
</comment>
<reference evidence="1 2" key="1">
    <citation type="journal article" date="2018" name="Sci. Rep.">
        <title>Genomic signatures of local adaptation to the degree of environmental predictability in rotifers.</title>
        <authorList>
            <person name="Franch-Gras L."/>
            <person name="Hahn C."/>
            <person name="Garcia-Roger E.M."/>
            <person name="Carmona M.J."/>
            <person name="Serra M."/>
            <person name="Gomez A."/>
        </authorList>
    </citation>
    <scope>NUCLEOTIDE SEQUENCE [LARGE SCALE GENOMIC DNA]</scope>
    <source>
        <strain evidence="1">HYR1</strain>
    </source>
</reference>
<proteinExistence type="predicted"/>
<dbReference type="AlphaFoldDB" id="A0A3M7RLU5"/>
<dbReference type="Proteomes" id="UP000276133">
    <property type="component" value="Unassembled WGS sequence"/>
</dbReference>
<organism evidence="1 2">
    <name type="scientific">Brachionus plicatilis</name>
    <name type="common">Marine rotifer</name>
    <name type="synonym">Brachionus muelleri</name>
    <dbReference type="NCBI Taxonomy" id="10195"/>
    <lineage>
        <taxon>Eukaryota</taxon>
        <taxon>Metazoa</taxon>
        <taxon>Spiralia</taxon>
        <taxon>Gnathifera</taxon>
        <taxon>Rotifera</taxon>
        <taxon>Eurotatoria</taxon>
        <taxon>Monogononta</taxon>
        <taxon>Pseudotrocha</taxon>
        <taxon>Ploima</taxon>
        <taxon>Brachionidae</taxon>
        <taxon>Brachionus</taxon>
    </lineage>
</organism>
<accession>A0A3M7RLU5</accession>
<sequence>MCGSSDSKIPLTGSASKTSAICVELVNSYSNLYYKNKLKKFNLLVTEMIISTSFGIRTSGYLTGPNFQKP</sequence>
<gene>
    <name evidence="1" type="ORF">BpHYR1_008212</name>
</gene>
<keyword evidence="2" id="KW-1185">Reference proteome</keyword>
<name>A0A3M7RLU5_BRAPC</name>
<evidence type="ECO:0000313" key="2">
    <source>
        <dbReference type="Proteomes" id="UP000276133"/>
    </source>
</evidence>